<evidence type="ECO:0000256" key="8">
    <source>
        <dbReference type="ARBA" id="ARBA00022984"/>
    </source>
</evidence>
<keyword evidence="14" id="KW-0472">Membrane</keyword>
<feature type="active site" description="Proton acceptor" evidence="10">
    <location>
        <position position="271"/>
    </location>
</feature>
<comment type="similarity">
    <text evidence="2">Belongs to the CapA family.</text>
</comment>
<comment type="pathway">
    <text evidence="1 12">Cell wall biogenesis; peptidoglycan biosynthesis.</text>
</comment>
<keyword evidence="8 12" id="KW-0573">Peptidoglycan synthesis</keyword>
<evidence type="ECO:0000256" key="2">
    <source>
        <dbReference type="ARBA" id="ARBA00005662"/>
    </source>
</evidence>
<dbReference type="Pfam" id="PF03734">
    <property type="entry name" value="YkuD"/>
    <property type="match status" value="1"/>
</dbReference>
<evidence type="ECO:0000256" key="4">
    <source>
        <dbReference type="ARBA" id="ARBA00022679"/>
    </source>
</evidence>
<dbReference type="PRINTS" id="PR00725">
    <property type="entry name" value="DADACBPTASE1"/>
</dbReference>
<dbReference type="AlphaFoldDB" id="A0A2M8KWY6"/>
<dbReference type="GO" id="GO:0006508">
    <property type="term" value="P:proteolysis"/>
    <property type="evidence" value="ECO:0007669"/>
    <property type="project" value="InterPro"/>
</dbReference>
<feature type="active site" description="Nucleophile" evidence="12">
    <location>
        <position position="182"/>
    </location>
</feature>
<feature type="binding site" evidence="11">
    <location>
        <position position="417"/>
    </location>
    <ligand>
        <name>substrate</name>
    </ligand>
</feature>
<evidence type="ECO:0000256" key="9">
    <source>
        <dbReference type="ARBA" id="ARBA00023316"/>
    </source>
</evidence>
<proteinExistence type="inferred from homology"/>
<evidence type="ECO:0000256" key="5">
    <source>
        <dbReference type="ARBA" id="ARBA00022729"/>
    </source>
</evidence>
<keyword evidence="6" id="KW-0378">Hydrolase</keyword>
<dbReference type="PANTHER" id="PTHR33393">
    <property type="entry name" value="POLYGLUTAMINE SYNTHESIS ACCESSORY PROTEIN RV0574C-RELATED"/>
    <property type="match status" value="1"/>
</dbReference>
<organism evidence="16 17">
    <name type="scientific">Candidatus Ryanbacteria bacterium CG10_big_fil_rev_8_21_14_0_10_43_42</name>
    <dbReference type="NCBI Taxonomy" id="1974864"/>
    <lineage>
        <taxon>Bacteria</taxon>
        <taxon>Candidatus Ryaniibacteriota</taxon>
    </lineage>
</organism>
<accession>A0A2M8KWY6</accession>
<name>A0A2M8KWY6_9BACT</name>
<dbReference type="SUPFAM" id="SSF56300">
    <property type="entry name" value="Metallo-dependent phosphatases"/>
    <property type="match status" value="1"/>
</dbReference>
<dbReference type="InterPro" id="IPR038063">
    <property type="entry name" value="Transpep_catalytic_dom"/>
</dbReference>
<dbReference type="GO" id="GO:0016740">
    <property type="term" value="F:transferase activity"/>
    <property type="evidence" value="ECO:0007669"/>
    <property type="project" value="UniProtKB-KW"/>
</dbReference>
<evidence type="ECO:0000256" key="6">
    <source>
        <dbReference type="ARBA" id="ARBA00022801"/>
    </source>
</evidence>
<feature type="domain" description="L,D-TPase catalytic" evidence="15">
    <location>
        <begin position="90"/>
        <end position="206"/>
    </location>
</feature>
<dbReference type="Gene3D" id="3.60.21.10">
    <property type="match status" value="1"/>
</dbReference>
<evidence type="ECO:0000313" key="16">
    <source>
        <dbReference type="EMBL" id="PJE64448.1"/>
    </source>
</evidence>
<dbReference type="UniPathway" id="UPA00219"/>
<dbReference type="GO" id="GO:0071555">
    <property type="term" value="P:cell wall organization"/>
    <property type="evidence" value="ECO:0007669"/>
    <property type="project" value="UniProtKB-UniRule"/>
</dbReference>
<gene>
    <name evidence="16" type="ORF">COU90_03305</name>
</gene>
<evidence type="ECO:0000259" key="15">
    <source>
        <dbReference type="PROSITE" id="PS52029"/>
    </source>
</evidence>
<dbReference type="InterPro" id="IPR001967">
    <property type="entry name" value="Peptidase_S11_N"/>
</dbReference>
<dbReference type="SUPFAM" id="SSF56601">
    <property type="entry name" value="beta-lactamase/transpeptidase-like"/>
    <property type="match status" value="1"/>
</dbReference>
<dbReference type="PANTHER" id="PTHR33393:SF13">
    <property type="entry name" value="PGA BIOSYNTHESIS PROTEIN CAPA"/>
    <property type="match status" value="1"/>
</dbReference>
<keyword evidence="14" id="KW-1133">Transmembrane helix</keyword>
<dbReference type="GO" id="GO:0008360">
    <property type="term" value="P:regulation of cell shape"/>
    <property type="evidence" value="ECO:0007669"/>
    <property type="project" value="UniProtKB-UniRule"/>
</dbReference>
<feature type="active site" description="Acyl-ester intermediate" evidence="10">
    <location>
        <position position="268"/>
    </location>
</feature>
<evidence type="ECO:0000313" key="17">
    <source>
        <dbReference type="Proteomes" id="UP000229098"/>
    </source>
</evidence>
<feature type="active site" description="Proton donor/acceptor" evidence="12">
    <location>
        <position position="163"/>
    </location>
</feature>
<dbReference type="PROSITE" id="PS52029">
    <property type="entry name" value="LD_TPASE"/>
    <property type="match status" value="1"/>
</dbReference>
<keyword evidence="5" id="KW-0732">Signal</keyword>
<dbReference type="InterPro" id="IPR005490">
    <property type="entry name" value="LD_TPept_cat_dom"/>
</dbReference>
<dbReference type="Proteomes" id="UP000229098">
    <property type="component" value="Unassembled WGS sequence"/>
</dbReference>
<dbReference type="Gene3D" id="3.40.710.10">
    <property type="entry name" value="DD-peptidase/beta-lactamase superfamily"/>
    <property type="match status" value="1"/>
</dbReference>
<evidence type="ECO:0000256" key="3">
    <source>
        <dbReference type="ARBA" id="ARBA00007164"/>
    </source>
</evidence>
<dbReference type="InterPro" id="IPR019079">
    <property type="entry name" value="Capsule_synth_CapA"/>
</dbReference>
<protein>
    <recommendedName>
        <fullName evidence="15">L,D-TPase catalytic domain-containing protein</fullName>
    </recommendedName>
</protein>
<dbReference type="GO" id="GO:0009252">
    <property type="term" value="P:peptidoglycan biosynthetic process"/>
    <property type="evidence" value="ECO:0007669"/>
    <property type="project" value="UniProtKB-UniPathway"/>
</dbReference>
<evidence type="ECO:0000256" key="13">
    <source>
        <dbReference type="RuleBase" id="RU004016"/>
    </source>
</evidence>
<keyword evidence="14" id="KW-0812">Transmembrane</keyword>
<dbReference type="CDD" id="cd07381">
    <property type="entry name" value="MPP_CapA"/>
    <property type="match status" value="1"/>
</dbReference>
<dbReference type="Pfam" id="PF00768">
    <property type="entry name" value="Peptidase_S11"/>
    <property type="match status" value="1"/>
</dbReference>
<comment type="similarity">
    <text evidence="3 13">Belongs to the peptidase S11 family.</text>
</comment>
<dbReference type="InterPro" id="IPR018044">
    <property type="entry name" value="Peptidase_S11"/>
</dbReference>
<keyword evidence="7 12" id="KW-0133">Cell shape</keyword>
<sequence length="777" mass="86226">MYIRTYILWSMGVLILGAGIAALPVIGIQYVVKPASVLFDAEAHDDTGVASSKEDIIKIADISFMDDRSQNTYATRTLDPTLLVPPSAGRAVVADLSEMMIRVFEDGTAIHEYPIRSKGRPGSLWETPTGAYTIKTKEENHYSTIGNVWMPHSMQFFGNFFIHGWPEYANGSPVPEGFSGGCIRLSKEDAEALFKEMDIGVPVLVISGTGTGIAPDHNENTNTVFSYTGTDSFMPPPFLSARSAFVADLENDFVFFEKNPDEVRAIASLSKLMTALVSLEAINQFKTVTITNEDVEIYGAAGGLSEGDIFEAGELLWPLLLASSNDASYAIARTMGEHWFVSLMNEKAKSLGLTHTSFEEPSGLSPENTSTVIDLFRLTKHLWEDKRSLLIMTQERNHGAWRNIHPFASKDSFLGGKTGYIPEAKRTIIATFLIPFGEFEERPVAVVLLGSDDIRSDVERLRLWVKNNFSYSYENDTQDNQFVLYTPVDDTHNNESLSLLFGGDVMLDRGIENIIEDQRYNWMYPFEQVVQETQRADLAFVNLEGPVSDAGQDRKNLYSFRMNPASMNALLGAGIDVVSLANNHIGDFGREALEDTMRRLHRAQIAYTGAAWNSTELLEPTIRMVKGRRIGFLAFTDVGPDWLSADDALSGIAIASATYVEDTVRQASKKVDILVVSFHFGNEYEARPTKRQQLLARTAIDAGARIIIGHHPHTVQSIEEYRNGVIAYSLGNFIFDQNFSEETSEGLLLNVELTGNEITAVVPIPIGFSDTFQPFIR</sequence>
<evidence type="ECO:0000256" key="10">
    <source>
        <dbReference type="PIRSR" id="PIRSR618044-1"/>
    </source>
</evidence>
<comment type="caution">
    <text evidence="16">The sequence shown here is derived from an EMBL/GenBank/DDBJ whole genome shotgun (WGS) entry which is preliminary data.</text>
</comment>
<evidence type="ECO:0000256" key="7">
    <source>
        <dbReference type="ARBA" id="ARBA00022960"/>
    </source>
</evidence>
<dbReference type="SMART" id="SM00854">
    <property type="entry name" value="PGA_cap"/>
    <property type="match status" value="1"/>
</dbReference>
<evidence type="ECO:0000256" key="12">
    <source>
        <dbReference type="PROSITE-ProRule" id="PRU01373"/>
    </source>
</evidence>
<evidence type="ECO:0000256" key="1">
    <source>
        <dbReference type="ARBA" id="ARBA00004752"/>
    </source>
</evidence>
<reference evidence="17" key="1">
    <citation type="submission" date="2017-09" db="EMBL/GenBank/DDBJ databases">
        <title>Depth-based differentiation of microbial function through sediment-hosted aquifers and enrichment of novel symbionts in the deep terrestrial subsurface.</title>
        <authorList>
            <person name="Probst A.J."/>
            <person name="Ladd B."/>
            <person name="Jarett J.K."/>
            <person name="Geller-Mcgrath D.E."/>
            <person name="Sieber C.M.K."/>
            <person name="Emerson J.B."/>
            <person name="Anantharaman K."/>
            <person name="Thomas B.C."/>
            <person name="Malmstrom R."/>
            <person name="Stieglmeier M."/>
            <person name="Klingl A."/>
            <person name="Woyke T."/>
            <person name="Ryan C.M."/>
            <person name="Banfield J.F."/>
        </authorList>
    </citation>
    <scope>NUCLEOTIDE SEQUENCE [LARGE SCALE GENOMIC DNA]</scope>
</reference>
<dbReference type="InterPro" id="IPR052169">
    <property type="entry name" value="CW_Biosynth-Accessory"/>
</dbReference>
<dbReference type="EMBL" id="PFEF01000006">
    <property type="protein sequence ID" value="PJE64448.1"/>
    <property type="molecule type" value="Genomic_DNA"/>
</dbReference>
<evidence type="ECO:0000256" key="14">
    <source>
        <dbReference type="SAM" id="Phobius"/>
    </source>
</evidence>
<dbReference type="SUPFAM" id="SSF141523">
    <property type="entry name" value="L,D-transpeptidase catalytic domain-like"/>
    <property type="match status" value="1"/>
</dbReference>
<keyword evidence="9 12" id="KW-0961">Cell wall biogenesis/degradation</keyword>
<dbReference type="InterPro" id="IPR012338">
    <property type="entry name" value="Beta-lactam/transpept-like"/>
</dbReference>
<feature type="active site" evidence="10">
    <location>
        <position position="323"/>
    </location>
</feature>
<dbReference type="Pfam" id="PF09587">
    <property type="entry name" value="PGA_cap"/>
    <property type="match status" value="1"/>
</dbReference>
<dbReference type="GO" id="GO:0009002">
    <property type="term" value="F:serine-type D-Ala-D-Ala carboxypeptidase activity"/>
    <property type="evidence" value="ECO:0007669"/>
    <property type="project" value="InterPro"/>
</dbReference>
<dbReference type="InterPro" id="IPR029052">
    <property type="entry name" value="Metallo-depent_PP-like"/>
</dbReference>
<feature type="transmembrane region" description="Helical" evidence="14">
    <location>
        <begin position="7"/>
        <end position="32"/>
    </location>
</feature>
<dbReference type="Gene3D" id="2.40.440.10">
    <property type="entry name" value="L,D-transpeptidase catalytic domain-like"/>
    <property type="match status" value="1"/>
</dbReference>
<dbReference type="CDD" id="cd16913">
    <property type="entry name" value="YkuD_like"/>
    <property type="match status" value="1"/>
</dbReference>
<keyword evidence="4" id="KW-0808">Transferase</keyword>
<evidence type="ECO:0000256" key="11">
    <source>
        <dbReference type="PIRSR" id="PIRSR618044-2"/>
    </source>
</evidence>